<accession>A0ABQ0L230</accession>
<keyword evidence="3" id="KW-1185">Reference proteome</keyword>
<evidence type="ECO:0000256" key="1">
    <source>
        <dbReference type="SAM" id="MobiDB-lite"/>
    </source>
</evidence>
<dbReference type="EMBL" id="DF841004">
    <property type="protein sequence ID" value="GAT45212.1"/>
    <property type="molecule type" value="Genomic_DNA"/>
</dbReference>
<gene>
    <name evidence="2" type="ORF">MCHLO_02802</name>
</gene>
<protein>
    <recommendedName>
        <fullName evidence="4">F-box domain-containing protein</fullName>
    </recommendedName>
</protein>
<name>A0ABQ0L230_MYCCL</name>
<proteinExistence type="predicted"/>
<organism evidence="2 3">
    <name type="scientific">Mycena chlorophos</name>
    <name type="common">Agaric fungus</name>
    <name type="synonym">Agaricus chlorophos</name>
    <dbReference type="NCBI Taxonomy" id="658473"/>
    <lineage>
        <taxon>Eukaryota</taxon>
        <taxon>Fungi</taxon>
        <taxon>Dikarya</taxon>
        <taxon>Basidiomycota</taxon>
        <taxon>Agaricomycotina</taxon>
        <taxon>Agaricomycetes</taxon>
        <taxon>Agaricomycetidae</taxon>
        <taxon>Agaricales</taxon>
        <taxon>Marasmiineae</taxon>
        <taxon>Mycenaceae</taxon>
        <taxon>Mycena</taxon>
    </lineage>
</organism>
<dbReference type="Proteomes" id="UP000815677">
    <property type="component" value="Unassembled WGS sequence"/>
</dbReference>
<reference evidence="2" key="1">
    <citation type="submission" date="2014-09" db="EMBL/GenBank/DDBJ databases">
        <title>Genome sequence of the luminous mushroom Mycena chlorophos for searching fungal bioluminescence genes.</title>
        <authorList>
            <person name="Tanaka Y."/>
            <person name="Kasuga D."/>
            <person name="Oba Y."/>
            <person name="Hase S."/>
            <person name="Sato K."/>
            <person name="Oba Y."/>
            <person name="Sakakibara Y."/>
        </authorList>
    </citation>
    <scope>NUCLEOTIDE SEQUENCE</scope>
</reference>
<feature type="region of interest" description="Disordered" evidence="1">
    <location>
        <begin position="348"/>
        <end position="368"/>
    </location>
</feature>
<sequence>MRTREYDYDSEDEEEERSFRKTTNLSDLTAASQACSLWRRLITDTSVLWSTIHAALPDDDNFASRKLAHCLLRSGTRPLDFTLVDPKSGENSLIHQFMDYANRWRHVDITLNPSILTHAIYTSMGTRRSMFDDLRGRLPLLETLRISSAIPLEDTSGFEIAPRLTHVVFTDRPPSKLPWAQIRFAARWNRPRVEIDLRGTLAFIASCAAHTHVVLPPIERRLSRPAGAPSGEAPQRITSPLASICIPIVRGYDTPDNTQALLGDVLDLLRLPDLRTLYIHSADYTRRSTCIPLPLKAFRGFLASQHITNLILRDVLITLDELHSCLPSMPTLESLFLQDVNRADEEEARQRNRRIAQLPDPESDPAAEPAIESTPIVDHVLICDDLFRLLAASRLRTLLLLGFFDAQDVSDTALSEFLRARPGALGMKVKVCVLHKGEYGEEKDDDARIKGVRARLEGVVRELDSVGSEAGRLGVLNAGELAWHIRGMVSVSSFGS</sequence>
<evidence type="ECO:0008006" key="4">
    <source>
        <dbReference type="Google" id="ProtNLM"/>
    </source>
</evidence>
<evidence type="ECO:0000313" key="3">
    <source>
        <dbReference type="Proteomes" id="UP000815677"/>
    </source>
</evidence>
<evidence type="ECO:0000313" key="2">
    <source>
        <dbReference type="EMBL" id="GAT45212.1"/>
    </source>
</evidence>